<dbReference type="SUPFAM" id="SSF82282">
    <property type="entry name" value="Homocysteine S-methyltransferase"/>
    <property type="match status" value="1"/>
</dbReference>
<feature type="domain" description="B12-binding N-terminal" evidence="24">
    <location>
        <begin position="580"/>
        <end position="674"/>
    </location>
</feature>
<evidence type="ECO:0000259" key="21">
    <source>
        <dbReference type="PROSITE" id="PS50970"/>
    </source>
</evidence>
<comment type="similarity">
    <text evidence="6">Belongs to the methylamine corrinoid protein family.</text>
</comment>
<dbReference type="PROSITE" id="PS50970">
    <property type="entry name" value="HCY"/>
    <property type="match status" value="1"/>
</dbReference>
<keyword evidence="15 20" id="KW-0862">Zinc</keyword>
<dbReference type="PANTHER" id="PTHR45833">
    <property type="entry name" value="METHIONINE SYNTHASE"/>
    <property type="match status" value="1"/>
</dbReference>
<dbReference type="GO" id="GO:0005829">
    <property type="term" value="C:cytosol"/>
    <property type="evidence" value="ECO:0007669"/>
    <property type="project" value="TreeGrafter"/>
</dbReference>
<evidence type="ECO:0000256" key="18">
    <source>
        <dbReference type="ARBA" id="ARBA00025552"/>
    </source>
</evidence>
<dbReference type="Pfam" id="PF02310">
    <property type="entry name" value="B12-binding"/>
    <property type="match status" value="1"/>
</dbReference>
<evidence type="ECO:0000256" key="3">
    <source>
        <dbReference type="ARBA" id="ARBA00001956"/>
    </source>
</evidence>
<dbReference type="InterPro" id="IPR006158">
    <property type="entry name" value="Cobalamin-bd"/>
</dbReference>
<dbReference type="SUPFAM" id="SSF47644">
    <property type="entry name" value="Methionine synthase domain"/>
    <property type="match status" value="1"/>
</dbReference>
<dbReference type="SUPFAM" id="SSF52242">
    <property type="entry name" value="Cobalamin (vitamin B12)-binding domain"/>
    <property type="match status" value="1"/>
</dbReference>
<dbReference type="InterPro" id="IPR036724">
    <property type="entry name" value="Cobalamin-bd_sf"/>
</dbReference>
<dbReference type="CDD" id="cd02070">
    <property type="entry name" value="corrinoid_protein_B12-BD"/>
    <property type="match status" value="1"/>
</dbReference>
<dbReference type="EC" id="2.1.1.13" evidence="7"/>
<dbReference type="PANTHER" id="PTHR45833:SF1">
    <property type="entry name" value="METHIONINE SYNTHASE"/>
    <property type="match status" value="1"/>
</dbReference>
<evidence type="ECO:0000256" key="11">
    <source>
        <dbReference type="ARBA" id="ARBA00022628"/>
    </source>
</evidence>
<dbReference type="AlphaFoldDB" id="A0A1F4T8Q6"/>
<feature type="binding site" evidence="20">
    <location>
        <position position="188"/>
    </location>
    <ligand>
        <name>Zn(2+)</name>
        <dbReference type="ChEBI" id="CHEBI:29105"/>
    </ligand>
</feature>
<keyword evidence="16" id="KW-0486">Methionine biosynthesis</keyword>
<dbReference type="GO" id="GO:0046653">
    <property type="term" value="P:tetrahydrofolate metabolic process"/>
    <property type="evidence" value="ECO:0007669"/>
    <property type="project" value="TreeGrafter"/>
</dbReference>
<feature type="domain" description="B12-binding" evidence="23">
    <location>
        <begin position="674"/>
        <end position="795"/>
    </location>
</feature>
<evidence type="ECO:0000256" key="13">
    <source>
        <dbReference type="ARBA" id="ARBA00022691"/>
    </source>
</evidence>
<evidence type="ECO:0000259" key="24">
    <source>
        <dbReference type="PROSITE" id="PS51337"/>
    </source>
</evidence>
<evidence type="ECO:0000256" key="14">
    <source>
        <dbReference type="ARBA" id="ARBA00022723"/>
    </source>
</evidence>
<evidence type="ECO:0000256" key="4">
    <source>
        <dbReference type="ARBA" id="ARBA00005178"/>
    </source>
</evidence>
<evidence type="ECO:0000259" key="22">
    <source>
        <dbReference type="PROSITE" id="PS50972"/>
    </source>
</evidence>
<feature type="domain" description="Pterin-binding" evidence="22">
    <location>
        <begin position="296"/>
        <end position="559"/>
    </location>
</feature>
<dbReference type="InterPro" id="IPR036589">
    <property type="entry name" value="HCY_dom_sf"/>
</dbReference>
<dbReference type="InterPro" id="IPR003726">
    <property type="entry name" value="HCY_dom"/>
</dbReference>
<evidence type="ECO:0000256" key="2">
    <source>
        <dbReference type="ARBA" id="ARBA00001947"/>
    </source>
</evidence>
<dbReference type="Pfam" id="PF02574">
    <property type="entry name" value="S-methyl_trans"/>
    <property type="match status" value="1"/>
</dbReference>
<sequence length="795" mass="84571">MGTQLMERGIRPDDCFDAQNLKNPEAVYSVHKAYAEAGADIIETNTFGANRIKLGEYGLADKVKEINEAAVKLARRAIGEKGFVCGSIGPIGQLLEPMGALTFDQAVETFAEQAKALADAGADLLCLETISDLQEMRAALIAAKSGTNLPVIASMTYDEGETTVSGTTPEAAAVVLEALGADILSANCSAGPEGLLKVAERLLKVTNLPVMIMPNAGMPVLENGKAVYKMTPDEFAKHLAKAFKLGISIVGGCCGTNPNHIKAVKEKTVGLVPVTRTQLSVTRFSSRTKMIAPDGFIAVGEKINPTGRKLFREELKAGKFKIVRAEAENQTKHGATLLDVNVSVAKIDDVAAMKQAVIIASTASARPLSIDSPNPAAIEAGLKTFCGRGLINSVNGKEESLKTVIPLAKKYGAALIGLVLDDQGIPETVEQKVAIAEKIIKATDAVGIPRDQVYIDNLVMTVGVGTKGALDTLAAIPIVKQKFGVRTILGVSNVSHGMPNRSKLNNLYLKLCLLNGLDAGIVDITDPATKEAIEFAEKIEAMAGDRAEHKAKEKTRLLAEFKLAVEEKGDTGYGVRDTGESAIKQYPENLKGIEAAVIEGDDEIVVDLTNKLLAKGETPQKIIDQALVKGMEKVGKDFSAKKIFLPQVMASAEAMKAGFAICKEKIPKDEVRKVGKVLLATVKGDVHDIGKNIVKMMLENHGFEVLDLGKDVPSEIILETAKREKPNAICLSALLTTTMVEMEQVGKELKKEGLNIPIMVGGAVVTDDYADEIGAFYSADAVGAVALAKHLLKMV</sequence>
<evidence type="ECO:0000256" key="16">
    <source>
        <dbReference type="ARBA" id="ARBA00023167"/>
    </source>
</evidence>
<comment type="similarity">
    <text evidence="5">Belongs to the vitamin-B12 dependent methionine synthase family.</text>
</comment>
<dbReference type="GO" id="GO:0032259">
    <property type="term" value="P:methylation"/>
    <property type="evidence" value="ECO:0007669"/>
    <property type="project" value="UniProtKB-KW"/>
</dbReference>
<proteinExistence type="inferred from homology"/>
<keyword evidence="10" id="KW-0028">Amino-acid biosynthesis</keyword>
<feature type="binding site" evidence="20">
    <location>
        <position position="254"/>
    </location>
    <ligand>
        <name>Zn(2+)</name>
        <dbReference type="ChEBI" id="CHEBI:29105"/>
    </ligand>
</feature>
<dbReference type="PROSITE" id="PS51332">
    <property type="entry name" value="B12_BINDING"/>
    <property type="match status" value="1"/>
</dbReference>
<dbReference type="InterPro" id="IPR000489">
    <property type="entry name" value="Pterin-binding_dom"/>
</dbReference>
<dbReference type="GO" id="GO:0008705">
    <property type="term" value="F:methionine synthase activity"/>
    <property type="evidence" value="ECO:0007669"/>
    <property type="project" value="UniProtKB-EC"/>
</dbReference>
<keyword evidence="11" id="KW-0846">Cobalamin</keyword>
<comment type="cofactor">
    <cofactor evidence="3">
        <name>methylcob(III)alamin</name>
        <dbReference type="ChEBI" id="CHEBI:28115"/>
    </cofactor>
</comment>
<evidence type="ECO:0000256" key="5">
    <source>
        <dbReference type="ARBA" id="ARBA00010398"/>
    </source>
</evidence>
<dbReference type="GO" id="GO:0050667">
    <property type="term" value="P:homocysteine metabolic process"/>
    <property type="evidence" value="ECO:0007669"/>
    <property type="project" value="TreeGrafter"/>
</dbReference>
<keyword evidence="9 20" id="KW-0489">Methyltransferase</keyword>
<dbReference type="GO" id="GO:0046872">
    <property type="term" value="F:metal ion binding"/>
    <property type="evidence" value="ECO:0007669"/>
    <property type="project" value="UniProtKB-KW"/>
</dbReference>
<dbReference type="Gene3D" id="3.40.50.280">
    <property type="entry name" value="Cobalamin-binding domain"/>
    <property type="match status" value="1"/>
</dbReference>
<dbReference type="SMART" id="SM01018">
    <property type="entry name" value="B12-binding_2"/>
    <property type="match status" value="1"/>
</dbReference>
<evidence type="ECO:0000256" key="10">
    <source>
        <dbReference type="ARBA" id="ARBA00022605"/>
    </source>
</evidence>
<feature type="domain" description="Hcy-binding" evidence="21">
    <location>
        <begin position="1"/>
        <end position="268"/>
    </location>
</feature>
<dbReference type="InterPro" id="IPR011005">
    <property type="entry name" value="Dihydropteroate_synth-like_sf"/>
</dbReference>
<name>A0A1F4T8Q6_UNCSA</name>
<comment type="function">
    <text evidence="18">Catalyzes the transfer of a methyl group from methyl-cobalamin to homocysteine, yielding enzyme-bound cob(I)alamin and methionine. Subsequently, remethylates the cofactor using methyltetrahydrofolate.</text>
</comment>
<dbReference type="EMBL" id="MEUG01000001">
    <property type="protein sequence ID" value="OGC28909.1"/>
    <property type="molecule type" value="Genomic_DNA"/>
</dbReference>
<dbReference type="Pfam" id="PF00809">
    <property type="entry name" value="Pterin_bind"/>
    <property type="match status" value="1"/>
</dbReference>
<feature type="binding site" evidence="20">
    <location>
        <position position="253"/>
    </location>
    <ligand>
        <name>Zn(2+)</name>
        <dbReference type="ChEBI" id="CHEBI:29105"/>
    </ligand>
</feature>
<dbReference type="GO" id="GO:0031419">
    <property type="term" value="F:cobalamin binding"/>
    <property type="evidence" value="ECO:0007669"/>
    <property type="project" value="UniProtKB-KW"/>
</dbReference>
<evidence type="ECO:0000256" key="12">
    <source>
        <dbReference type="ARBA" id="ARBA00022679"/>
    </source>
</evidence>
<dbReference type="UniPathway" id="UPA00051">
    <property type="reaction ID" value="UER00081"/>
</dbReference>
<dbReference type="InterPro" id="IPR003759">
    <property type="entry name" value="Cbl-bd_cap"/>
</dbReference>
<dbReference type="SUPFAM" id="SSF51717">
    <property type="entry name" value="Dihydropteroate synthetase-like"/>
    <property type="match status" value="1"/>
</dbReference>
<comment type="catalytic activity">
    <reaction evidence="1">
        <text>(6S)-5-methyl-5,6,7,8-tetrahydrofolate + L-homocysteine = (6S)-5,6,7,8-tetrahydrofolate + L-methionine</text>
        <dbReference type="Rhea" id="RHEA:11172"/>
        <dbReference type="ChEBI" id="CHEBI:18608"/>
        <dbReference type="ChEBI" id="CHEBI:57453"/>
        <dbReference type="ChEBI" id="CHEBI:57844"/>
        <dbReference type="ChEBI" id="CHEBI:58199"/>
        <dbReference type="EC" id="2.1.1.13"/>
    </reaction>
</comment>
<keyword evidence="13" id="KW-0949">S-adenosyl-L-methionine</keyword>
<dbReference type="FunFam" id="3.40.50.280:FF:000003">
    <property type="entry name" value="Dimethylamine methyltransferase corrinoid protein"/>
    <property type="match status" value="1"/>
</dbReference>
<dbReference type="InterPro" id="IPR036594">
    <property type="entry name" value="Meth_synthase_dom"/>
</dbReference>
<evidence type="ECO:0000256" key="8">
    <source>
        <dbReference type="ARBA" id="ARBA00013998"/>
    </source>
</evidence>
<evidence type="ECO:0000256" key="1">
    <source>
        <dbReference type="ARBA" id="ARBA00001700"/>
    </source>
</evidence>
<evidence type="ECO:0000256" key="15">
    <source>
        <dbReference type="ARBA" id="ARBA00022833"/>
    </source>
</evidence>
<dbReference type="Gene3D" id="3.20.20.330">
    <property type="entry name" value="Homocysteine-binding-like domain"/>
    <property type="match status" value="1"/>
</dbReference>
<evidence type="ECO:0000256" key="19">
    <source>
        <dbReference type="ARBA" id="ARBA00031040"/>
    </source>
</evidence>
<dbReference type="PROSITE" id="PS51337">
    <property type="entry name" value="B12_BINDING_NTER"/>
    <property type="match status" value="1"/>
</dbReference>
<evidence type="ECO:0000256" key="7">
    <source>
        <dbReference type="ARBA" id="ARBA00012032"/>
    </source>
</evidence>
<dbReference type="Proteomes" id="UP000178602">
    <property type="component" value="Unassembled WGS sequence"/>
</dbReference>
<keyword evidence="14 20" id="KW-0479">Metal-binding</keyword>
<dbReference type="Gene3D" id="1.10.1240.10">
    <property type="entry name" value="Methionine synthase domain"/>
    <property type="match status" value="1"/>
</dbReference>
<dbReference type="Gene3D" id="3.20.20.20">
    <property type="entry name" value="Dihydropteroate synthase-like"/>
    <property type="match status" value="1"/>
</dbReference>
<evidence type="ECO:0000256" key="9">
    <source>
        <dbReference type="ARBA" id="ARBA00022603"/>
    </source>
</evidence>
<comment type="cofactor">
    <cofactor evidence="2 20">
        <name>Zn(2+)</name>
        <dbReference type="ChEBI" id="CHEBI:29105"/>
    </cofactor>
</comment>
<keyword evidence="12 20" id="KW-0808">Transferase</keyword>
<gene>
    <name evidence="25" type="ORF">A3K49_03905</name>
</gene>
<evidence type="ECO:0000313" key="26">
    <source>
        <dbReference type="Proteomes" id="UP000178602"/>
    </source>
</evidence>
<dbReference type="Pfam" id="PF02607">
    <property type="entry name" value="B12-binding_2"/>
    <property type="match status" value="1"/>
</dbReference>
<keyword evidence="17" id="KW-0170">Cobalt</keyword>
<dbReference type="PROSITE" id="PS50972">
    <property type="entry name" value="PTERIN_BINDING"/>
    <property type="match status" value="1"/>
</dbReference>
<organism evidence="25 26">
    <name type="scientific">candidate division WOR-1 bacterium RIFOXYC12_FULL_54_18</name>
    <dbReference type="NCBI Taxonomy" id="1802584"/>
    <lineage>
        <taxon>Bacteria</taxon>
        <taxon>Bacillati</taxon>
        <taxon>Saganbacteria</taxon>
    </lineage>
</organism>
<evidence type="ECO:0000256" key="20">
    <source>
        <dbReference type="PROSITE-ProRule" id="PRU00333"/>
    </source>
</evidence>
<comment type="pathway">
    <text evidence="4">Amino-acid biosynthesis; L-methionine biosynthesis via de novo pathway; L-methionine from L-homocysteine (MetH route): step 1/1.</text>
</comment>
<reference evidence="25 26" key="1">
    <citation type="journal article" date="2016" name="Nat. Commun.">
        <title>Thousands of microbial genomes shed light on interconnected biogeochemical processes in an aquifer system.</title>
        <authorList>
            <person name="Anantharaman K."/>
            <person name="Brown C.T."/>
            <person name="Hug L.A."/>
            <person name="Sharon I."/>
            <person name="Castelle C.J."/>
            <person name="Probst A.J."/>
            <person name="Thomas B.C."/>
            <person name="Singh A."/>
            <person name="Wilkins M.J."/>
            <person name="Karaoz U."/>
            <person name="Brodie E.L."/>
            <person name="Williams K.H."/>
            <person name="Hubbard S.S."/>
            <person name="Banfield J.F."/>
        </authorList>
    </citation>
    <scope>NUCLEOTIDE SEQUENCE [LARGE SCALE GENOMIC DNA]</scope>
</reference>
<accession>A0A1F4T8Q6</accession>
<comment type="caution">
    <text evidence="25">The sequence shown here is derived from an EMBL/GenBank/DDBJ whole genome shotgun (WGS) entry which is preliminary data.</text>
</comment>
<protein>
    <recommendedName>
        <fullName evidence="8">Methionine synthase</fullName>
        <ecNumber evidence="7">2.1.1.13</ecNumber>
    </recommendedName>
    <alternativeName>
        <fullName evidence="19">5-methyltetrahydrofolate--homocysteine methyltransferase</fullName>
    </alternativeName>
</protein>
<evidence type="ECO:0000313" key="25">
    <source>
        <dbReference type="EMBL" id="OGC28909.1"/>
    </source>
</evidence>
<evidence type="ECO:0000259" key="23">
    <source>
        <dbReference type="PROSITE" id="PS51332"/>
    </source>
</evidence>
<dbReference type="InterPro" id="IPR050554">
    <property type="entry name" value="Met_Synthase/Corrinoid"/>
</dbReference>
<evidence type="ECO:0000256" key="17">
    <source>
        <dbReference type="ARBA" id="ARBA00023285"/>
    </source>
</evidence>
<evidence type="ECO:0000256" key="6">
    <source>
        <dbReference type="ARBA" id="ARBA00010854"/>
    </source>
</evidence>